<evidence type="ECO:0000256" key="1">
    <source>
        <dbReference type="SAM" id="Phobius"/>
    </source>
</evidence>
<protein>
    <submittedName>
        <fullName evidence="2">Uncharacterized protein</fullName>
    </submittedName>
</protein>
<keyword evidence="1" id="KW-0472">Membrane</keyword>
<dbReference type="RefSeq" id="WP_128534973.1">
    <property type="nucleotide sequence ID" value="NZ_SBIW01000007.1"/>
</dbReference>
<evidence type="ECO:0000313" key="2">
    <source>
        <dbReference type="EMBL" id="RWY50242.1"/>
    </source>
</evidence>
<dbReference type="EMBL" id="SBIW01000007">
    <property type="protein sequence ID" value="RWY50242.1"/>
    <property type="molecule type" value="Genomic_DNA"/>
</dbReference>
<accession>A0A444MLT9</accession>
<name>A0A444MLT9_9SPHI</name>
<evidence type="ECO:0000313" key="3">
    <source>
        <dbReference type="Proteomes" id="UP000286701"/>
    </source>
</evidence>
<reference evidence="2 3" key="1">
    <citation type="submission" date="2019-01" db="EMBL/GenBank/DDBJ databases">
        <title>Mucilaginibacter antarcticum sp. nov., isolated from antarctic soil.</title>
        <authorList>
            <person name="Yan Y.-Q."/>
            <person name="Du Z.-J."/>
        </authorList>
    </citation>
    <scope>NUCLEOTIDE SEQUENCE [LARGE SCALE GENOMIC DNA]</scope>
    <source>
        <strain evidence="2 3">F01003</strain>
    </source>
</reference>
<dbReference type="Proteomes" id="UP000286701">
    <property type="component" value="Unassembled WGS sequence"/>
</dbReference>
<dbReference type="OrthoDB" id="796931at2"/>
<feature type="transmembrane region" description="Helical" evidence="1">
    <location>
        <begin position="187"/>
        <end position="209"/>
    </location>
</feature>
<sequence length="228" mass="26188">MKRIILILVFLLTSIAAFCQLKYVQNLKNIARISFPDTPKLKSLSAETLVYYYRGESESYIVQVSRIKKSLKDLFTDSVNYKFYNAFIEGSLESTKAKLIYKKNVLVDSLEGVEYLYTLKQSGKKMYNYNRLVFFNDTLVNLSLWSLDSLKRNDSKINAYFNSFKVTIPDDSIVSENATELGHKTGYLIGVLMVICIPVGIGLAIVFLLKKIIYRNSKKEAQTYRNDI</sequence>
<dbReference type="AlphaFoldDB" id="A0A444MLT9"/>
<keyword evidence="1" id="KW-1133">Transmembrane helix</keyword>
<keyword evidence="1" id="KW-0812">Transmembrane</keyword>
<organism evidence="2 3">
    <name type="scientific">Mucilaginibacter gilvus</name>
    <dbReference type="NCBI Taxonomy" id="2305909"/>
    <lineage>
        <taxon>Bacteria</taxon>
        <taxon>Pseudomonadati</taxon>
        <taxon>Bacteroidota</taxon>
        <taxon>Sphingobacteriia</taxon>
        <taxon>Sphingobacteriales</taxon>
        <taxon>Sphingobacteriaceae</taxon>
        <taxon>Mucilaginibacter</taxon>
    </lineage>
</organism>
<comment type="caution">
    <text evidence="2">The sequence shown here is derived from an EMBL/GenBank/DDBJ whole genome shotgun (WGS) entry which is preliminary data.</text>
</comment>
<proteinExistence type="predicted"/>
<keyword evidence="3" id="KW-1185">Reference proteome</keyword>
<gene>
    <name evidence="2" type="ORF">EPL05_15955</name>
</gene>